<sequence length="149" mass="16795">ASMFSLYFLRFPFSPFLFSQEMSASDGILNSPVTWADFESNLREALGTEARLGSNKSVFDIGDGNGFATLCGLITCDWVGESKDEKLPNKVILKIPSILPIKKLNDSLPEGQKMFDFNEEQWTAMESQMIQIHNTEVVSYDYTEEFEGL</sequence>
<feature type="non-terminal residue" evidence="1">
    <location>
        <position position="149"/>
    </location>
</feature>
<protein>
    <submittedName>
        <fullName evidence="1">Uncharacterized protein</fullName>
    </submittedName>
</protein>
<name>A0AAN4ZL15_9BILA</name>
<dbReference type="InterPro" id="IPR052961">
    <property type="entry name" value="Oxido-Kinase-like_Enzymes"/>
</dbReference>
<reference evidence="2" key="1">
    <citation type="submission" date="2022-10" db="EMBL/GenBank/DDBJ databases">
        <title>Genome assembly of Pristionchus species.</title>
        <authorList>
            <person name="Yoshida K."/>
            <person name="Sommer R.J."/>
        </authorList>
    </citation>
    <scope>NUCLEOTIDE SEQUENCE [LARGE SCALE GENOMIC DNA]</scope>
    <source>
        <strain evidence="2">RS5460</strain>
    </source>
</reference>
<evidence type="ECO:0000313" key="2">
    <source>
        <dbReference type="Proteomes" id="UP001328107"/>
    </source>
</evidence>
<dbReference type="AlphaFoldDB" id="A0AAN4ZL15"/>
<dbReference type="PANTHER" id="PTHR23020:SF8">
    <property type="entry name" value="CHK KINASE-LIKE DOMAIN-CONTAINING PROTEIN"/>
    <property type="match status" value="1"/>
</dbReference>
<dbReference type="Proteomes" id="UP001328107">
    <property type="component" value="Unassembled WGS sequence"/>
</dbReference>
<dbReference type="Pfam" id="PF07914">
    <property type="entry name" value="DUF1679"/>
    <property type="match status" value="1"/>
</dbReference>
<evidence type="ECO:0000313" key="1">
    <source>
        <dbReference type="EMBL" id="GMR41294.1"/>
    </source>
</evidence>
<organism evidence="1 2">
    <name type="scientific">Pristionchus mayeri</name>
    <dbReference type="NCBI Taxonomy" id="1317129"/>
    <lineage>
        <taxon>Eukaryota</taxon>
        <taxon>Metazoa</taxon>
        <taxon>Ecdysozoa</taxon>
        <taxon>Nematoda</taxon>
        <taxon>Chromadorea</taxon>
        <taxon>Rhabditida</taxon>
        <taxon>Rhabditina</taxon>
        <taxon>Diplogasteromorpha</taxon>
        <taxon>Diplogasteroidea</taxon>
        <taxon>Neodiplogasteridae</taxon>
        <taxon>Pristionchus</taxon>
    </lineage>
</organism>
<proteinExistence type="predicted"/>
<dbReference type="EMBL" id="BTRK01000003">
    <property type="protein sequence ID" value="GMR41294.1"/>
    <property type="molecule type" value="Genomic_DNA"/>
</dbReference>
<dbReference type="PANTHER" id="PTHR23020">
    <property type="entry name" value="UNCHARACTERIZED NUCLEAR HORMONE RECEPTOR-RELATED"/>
    <property type="match status" value="1"/>
</dbReference>
<dbReference type="InterPro" id="IPR012877">
    <property type="entry name" value="Dhs-27"/>
</dbReference>
<feature type="non-terminal residue" evidence="1">
    <location>
        <position position="1"/>
    </location>
</feature>
<keyword evidence="2" id="KW-1185">Reference proteome</keyword>
<comment type="caution">
    <text evidence="1">The sequence shown here is derived from an EMBL/GenBank/DDBJ whole genome shotgun (WGS) entry which is preliminary data.</text>
</comment>
<accession>A0AAN4ZL15</accession>
<gene>
    <name evidence="1" type="ORF">PMAYCL1PPCAC_11489</name>
</gene>